<name>A0A8C2SSS3_COTJA</name>
<keyword evidence="1" id="KW-0732">Signal</keyword>
<evidence type="ECO:0000256" key="1">
    <source>
        <dbReference type="SAM" id="SignalP"/>
    </source>
</evidence>
<protein>
    <submittedName>
        <fullName evidence="2">Serglycin</fullName>
    </submittedName>
</protein>
<feature type="signal peptide" evidence="1">
    <location>
        <begin position="1"/>
        <end position="26"/>
    </location>
</feature>
<accession>A0A8C2SSS3</accession>
<dbReference type="GO" id="GO:0030502">
    <property type="term" value="P:negative regulation of bone mineralization"/>
    <property type="evidence" value="ECO:0007669"/>
    <property type="project" value="Ensembl"/>
</dbReference>
<gene>
    <name evidence="2" type="primary">SRGN</name>
</gene>
<dbReference type="InterPro" id="IPR007455">
    <property type="entry name" value="Serglycin"/>
</dbReference>
<dbReference type="GeneTree" id="ENSGT00390000000885"/>
<dbReference type="Ensembl" id="ENSCJPT00005005757.1">
    <property type="protein sequence ID" value="ENSCJPP00005003191.1"/>
    <property type="gene ID" value="ENSCJPG00005003429.1"/>
</dbReference>
<evidence type="ECO:0000313" key="2">
    <source>
        <dbReference type="Ensembl" id="ENSCJPP00005003191.1"/>
    </source>
</evidence>
<dbReference type="AlphaFoldDB" id="A0A8C2SSS3"/>
<sequence>NMQLPVRCSRRIFLAVCVILFVGCTAQGAPAQRARYKRVRCRPDAWSPNCVEETGPWFQLHDGAANRILPMKRYQELRDAFPLSEELSGSGWDAALEPGSGSGAESIPAARAAQQVTLVTGFLLFHISLQPFKDQLQLHVTNTF</sequence>
<dbReference type="Proteomes" id="UP000694412">
    <property type="component" value="Chromosome 6"/>
</dbReference>
<reference evidence="2" key="3">
    <citation type="submission" date="2025-09" db="UniProtKB">
        <authorList>
            <consortium name="Ensembl"/>
        </authorList>
    </citation>
    <scope>IDENTIFICATION</scope>
</reference>
<dbReference type="GO" id="GO:0005615">
    <property type="term" value="C:extracellular space"/>
    <property type="evidence" value="ECO:0007669"/>
    <property type="project" value="Ensembl"/>
</dbReference>
<organism evidence="2 3">
    <name type="scientific">Coturnix japonica</name>
    <name type="common">Japanese quail</name>
    <name type="synonym">Coturnix coturnix japonica</name>
    <dbReference type="NCBI Taxonomy" id="93934"/>
    <lineage>
        <taxon>Eukaryota</taxon>
        <taxon>Metazoa</taxon>
        <taxon>Chordata</taxon>
        <taxon>Craniata</taxon>
        <taxon>Vertebrata</taxon>
        <taxon>Euteleostomi</taxon>
        <taxon>Archelosauria</taxon>
        <taxon>Archosauria</taxon>
        <taxon>Dinosauria</taxon>
        <taxon>Saurischia</taxon>
        <taxon>Theropoda</taxon>
        <taxon>Coelurosauria</taxon>
        <taxon>Aves</taxon>
        <taxon>Neognathae</taxon>
        <taxon>Galloanserae</taxon>
        <taxon>Galliformes</taxon>
        <taxon>Phasianidae</taxon>
        <taxon>Perdicinae</taxon>
        <taxon>Coturnix</taxon>
    </lineage>
</organism>
<reference evidence="2" key="2">
    <citation type="submission" date="2025-08" db="UniProtKB">
        <authorList>
            <consortium name="Ensembl"/>
        </authorList>
    </citation>
    <scope>IDENTIFICATION</scope>
</reference>
<proteinExistence type="predicted"/>
<feature type="chain" id="PRO_5034294808" evidence="1">
    <location>
        <begin position="27"/>
        <end position="144"/>
    </location>
</feature>
<reference evidence="2" key="1">
    <citation type="submission" date="2015-11" db="EMBL/GenBank/DDBJ databases">
        <authorList>
            <consortium name="International Coturnix japonica Genome Analysis Consortium"/>
            <person name="Warren W."/>
            <person name="Burt D.W."/>
            <person name="Antin P.B."/>
            <person name="Lanford R."/>
            <person name="Gros J."/>
            <person name="Wilson R.K."/>
        </authorList>
    </citation>
    <scope>NUCLEOTIDE SEQUENCE [LARGE SCALE GENOMIC DNA]</scope>
</reference>
<evidence type="ECO:0000313" key="3">
    <source>
        <dbReference type="Proteomes" id="UP000694412"/>
    </source>
</evidence>
<keyword evidence="3" id="KW-1185">Reference proteome</keyword>
<dbReference type="GO" id="GO:0005794">
    <property type="term" value="C:Golgi apparatus"/>
    <property type="evidence" value="ECO:0007669"/>
    <property type="project" value="Ensembl"/>
</dbReference>
<dbReference type="Pfam" id="PF04360">
    <property type="entry name" value="Serglycin"/>
    <property type="match status" value="1"/>
</dbReference>
<dbReference type="GO" id="GO:0140507">
    <property type="term" value="P:granzyme-mediated programmed cell death signaling pathway"/>
    <property type="evidence" value="ECO:0007669"/>
    <property type="project" value="Ensembl"/>
</dbReference>